<evidence type="ECO:0000256" key="1">
    <source>
        <dbReference type="SAM" id="MobiDB-lite"/>
    </source>
</evidence>
<dbReference type="InParanoid" id="M0CVU2"/>
<keyword evidence="4" id="KW-1185">Reference proteome</keyword>
<dbReference type="Proteomes" id="UP000011513">
    <property type="component" value="Unassembled WGS sequence"/>
</dbReference>
<gene>
    <name evidence="3" type="ORF">C474_16544</name>
</gene>
<evidence type="ECO:0000259" key="2">
    <source>
        <dbReference type="Pfam" id="PF12802"/>
    </source>
</evidence>
<dbReference type="SUPFAM" id="SSF46785">
    <property type="entry name" value="Winged helix' DNA-binding domain"/>
    <property type="match status" value="1"/>
</dbReference>
<dbReference type="GO" id="GO:0003700">
    <property type="term" value="F:DNA-binding transcription factor activity"/>
    <property type="evidence" value="ECO:0007669"/>
    <property type="project" value="InterPro"/>
</dbReference>
<dbReference type="InterPro" id="IPR036390">
    <property type="entry name" value="WH_DNA-bd_sf"/>
</dbReference>
<protein>
    <recommendedName>
        <fullName evidence="2">HTH marR-type domain-containing protein</fullName>
    </recommendedName>
</protein>
<name>M0CVU2_HALPD</name>
<proteinExistence type="predicted"/>
<dbReference type="Gene3D" id="1.10.10.10">
    <property type="entry name" value="Winged helix-like DNA-binding domain superfamily/Winged helix DNA-binding domain"/>
    <property type="match status" value="1"/>
</dbReference>
<dbReference type="InterPro" id="IPR000835">
    <property type="entry name" value="HTH_MarR-typ"/>
</dbReference>
<feature type="region of interest" description="Disordered" evidence="1">
    <location>
        <begin position="57"/>
        <end position="100"/>
    </location>
</feature>
<feature type="compositionally biased region" description="Basic and acidic residues" evidence="1">
    <location>
        <begin position="57"/>
        <end position="73"/>
    </location>
</feature>
<organism evidence="3 4">
    <name type="scientific">Halogeometricum pallidum JCM 14848</name>
    <dbReference type="NCBI Taxonomy" id="1227487"/>
    <lineage>
        <taxon>Archaea</taxon>
        <taxon>Methanobacteriati</taxon>
        <taxon>Methanobacteriota</taxon>
        <taxon>Stenosarchaea group</taxon>
        <taxon>Halobacteria</taxon>
        <taxon>Halobacteriales</taxon>
        <taxon>Haloferacaceae</taxon>
        <taxon>Halogeometricum</taxon>
    </lineage>
</organism>
<dbReference type="Pfam" id="PF12802">
    <property type="entry name" value="MarR_2"/>
    <property type="match status" value="1"/>
</dbReference>
<dbReference type="eggNOG" id="arCOG00394">
    <property type="taxonomic scope" value="Archaea"/>
</dbReference>
<sequence length="100" mass="11316">MDAAERYERLTEEPPSAKLVCKMLELHGPLTQGELKEESLLPARTVTYALSRLREENIVESRRDPEDPRRDYHSLLPVEAAEESTGDGADTVAQPTERPR</sequence>
<reference evidence="3 4" key="1">
    <citation type="journal article" date="2014" name="PLoS Genet.">
        <title>Phylogenetically driven sequencing of extremely halophilic archaea reveals strategies for static and dynamic osmo-response.</title>
        <authorList>
            <person name="Becker E.A."/>
            <person name="Seitzer P.M."/>
            <person name="Tritt A."/>
            <person name="Larsen D."/>
            <person name="Krusor M."/>
            <person name="Yao A.I."/>
            <person name="Wu D."/>
            <person name="Madern D."/>
            <person name="Eisen J.A."/>
            <person name="Darling A.E."/>
            <person name="Facciotti M.T."/>
        </authorList>
    </citation>
    <scope>NUCLEOTIDE SEQUENCE [LARGE SCALE GENOMIC DNA]</scope>
    <source>
        <strain evidence="3 4">JCM 14848</strain>
    </source>
</reference>
<feature type="domain" description="HTH marR-type" evidence="2">
    <location>
        <begin position="24"/>
        <end position="69"/>
    </location>
</feature>
<evidence type="ECO:0000313" key="3">
    <source>
        <dbReference type="EMBL" id="ELZ27366.1"/>
    </source>
</evidence>
<evidence type="ECO:0000313" key="4">
    <source>
        <dbReference type="Proteomes" id="UP000011513"/>
    </source>
</evidence>
<dbReference type="InterPro" id="IPR036388">
    <property type="entry name" value="WH-like_DNA-bd_sf"/>
</dbReference>
<dbReference type="AlphaFoldDB" id="M0CVU2"/>
<comment type="caution">
    <text evidence="3">The sequence shown here is derived from an EMBL/GenBank/DDBJ whole genome shotgun (WGS) entry which is preliminary data.</text>
</comment>
<accession>M0CVU2</accession>
<dbReference type="EMBL" id="AOIV01000040">
    <property type="protein sequence ID" value="ELZ27366.1"/>
    <property type="molecule type" value="Genomic_DNA"/>
</dbReference>
<dbReference type="OrthoDB" id="350804at2157"/>
<dbReference type="RefSeq" id="WP_008388748.1">
    <property type="nucleotide sequence ID" value="NZ_AOIV01000040.1"/>
</dbReference>